<protein>
    <submittedName>
        <fullName evidence="2">Uncharacterized protein</fullName>
    </submittedName>
</protein>
<accession>A0AAV7VB88</accession>
<sequence>MPWTSAGPVRVGRPMPTLALNPANLLGARGNYNFKDRSKWRRTGGGELFSRAARAVAGKPTPPDHHGRLSEQRRHWDYETDW</sequence>
<evidence type="ECO:0000313" key="3">
    <source>
        <dbReference type="Proteomes" id="UP001066276"/>
    </source>
</evidence>
<dbReference type="Proteomes" id="UP001066276">
    <property type="component" value="Chromosome 2_1"/>
</dbReference>
<evidence type="ECO:0000313" key="2">
    <source>
        <dbReference type="EMBL" id="KAJ1198845.1"/>
    </source>
</evidence>
<comment type="caution">
    <text evidence="2">The sequence shown here is derived from an EMBL/GenBank/DDBJ whole genome shotgun (WGS) entry which is preliminary data.</text>
</comment>
<dbReference type="AlphaFoldDB" id="A0AAV7VB88"/>
<keyword evidence="3" id="KW-1185">Reference proteome</keyword>
<name>A0AAV7VB88_PLEWA</name>
<organism evidence="2 3">
    <name type="scientific">Pleurodeles waltl</name>
    <name type="common">Iberian ribbed newt</name>
    <dbReference type="NCBI Taxonomy" id="8319"/>
    <lineage>
        <taxon>Eukaryota</taxon>
        <taxon>Metazoa</taxon>
        <taxon>Chordata</taxon>
        <taxon>Craniata</taxon>
        <taxon>Vertebrata</taxon>
        <taxon>Euteleostomi</taxon>
        <taxon>Amphibia</taxon>
        <taxon>Batrachia</taxon>
        <taxon>Caudata</taxon>
        <taxon>Salamandroidea</taxon>
        <taxon>Salamandridae</taxon>
        <taxon>Pleurodelinae</taxon>
        <taxon>Pleurodeles</taxon>
    </lineage>
</organism>
<feature type="compositionally biased region" description="Basic and acidic residues" evidence="1">
    <location>
        <begin position="62"/>
        <end position="82"/>
    </location>
</feature>
<reference evidence="2" key="1">
    <citation type="journal article" date="2022" name="bioRxiv">
        <title>Sequencing and chromosome-scale assembly of the giantPleurodeles waltlgenome.</title>
        <authorList>
            <person name="Brown T."/>
            <person name="Elewa A."/>
            <person name="Iarovenko S."/>
            <person name="Subramanian E."/>
            <person name="Araus A.J."/>
            <person name="Petzold A."/>
            <person name="Susuki M."/>
            <person name="Suzuki K.-i.T."/>
            <person name="Hayashi T."/>
            <person name="Toyoda A."/>
            <person name="Oliveira C."/>
            <person name="Osipova E."/>
            <person name="Leigh N.D."/>
            <person name="Simon A."/>
            <person name="Yun M.H."/>
        </authorList>
    </citation>
    <scope>NUCLEOTIDE SEQUENCE</scope>
    <source>
        <strain evidence="2">20211129_DDA</strain>
        <tissue evidence="2">Liver</tissue>
    </source>
</reference>
<feature type="region of interest" description="Disordered" evidence="1">
    <location>
        <begin position="55"/>
        <end position="82"/>
    </location>
</feature>
<proteinExistence type="predicted"/>
<gene>
    <name evidence="2" type="ORF">NDU88_002684</name>
</gene>
<evidence type="ECO:0000256" key="1">
    <source>
        <dbReference type="SAM" id="MobiDB-lite"/>
    </source>
</evidence>
<dbReference type="EMBL" id="JANPWB010000003">
    <property type="protein sequence ID" value="KAJ1198845.1"/>
    <property type="molecule type" value="Genomic_DNA"/>
</dbReference>